<dbReference type="PANTHER" id="PTHR33393">
    <property type="entry name" value="POLYGLUTAMINE SYNTHESIS ACCESSORY PROTEIN RV0574C-RELATED"/>
    <property type="match status" value="1"/>
</dbReference>
<dbReference type="PANTHER" id="PTHR33393:SF11">
    <property type="entry name" value="POLYGLUTAMINE SYNTHESIS ACCESSORY PROTEIN RV0574C-RELATED"/>
    <property type="match status" value="1"/>
</dbReference>
<evidence type="ECO:0000259" key="2">
    <source>
        <dbReference type="SMART" id="SM00854"/>
    </source>
</evidence>
<dbReference type="SUPFAM" id="SSF56300">
    <property type="entry name" value="Metallo-dependent phosphatases"/>
    <property type="match status" value="1"/>
</dbReference>
<dbReference type="CDD" id="cd07381">
    <property type="entry name" value="MPP_CapA"/>
    <property type="match status" value="1"/>
</dbReference>
<dbReference type="Proteomes" id="UP000051861">
    <property type="component" value="Unassembled WGS sequence"/>
</dbReference>
<evidence type="ECO:0000313" key="4">
    <source>
        <dbReference type="Proteomes" id="UP000051861"/>
    </source>
</evidence>
<dbReference type="AlphaFoldDB" id="A0A0S7XUT4"/>
<proteinExistence type="inferred from homology"/>
<feature type="non-terminal residue" evidence="3">
    <location>
        <position position="1"/>
    </location>
</feature>
<dbReference type="InterPro" id="IPR052169">
    <property type="entry name" value="CW_Biosynth-Accessory"/>
</dbReference>
<sequence>TNLEVLFHDYEPFPMHQSGGTYMRADPALAKELVWAGFDMVSRANNHTGDYGIQGMRLTTKYVDEAGLLDAGVGDSLSEAREAKFLDTAKARVALISCASTFPDHVRAGKSRGDIPPRPGLSPLRYSTTYEVTKEQMGALRQLLESLGMRLPKKDDALRAFGRRFIKGKTPAILTEVNKEDLEEISAVVRNASRLADYTIVTIHAHESDKDRFVPAKFLIAFARVMIDAGADVFVGHGPHVLRGIEIYKGKPIFYSLGNFVFQNETLDRLPYENYEPYRLDSNSHVADFNDKRYNLDRRGFPSRQEYWESVIAVPAWNGKEIVEIKLYPVSLGFGKPRIVRGRPLFAKEDLSKKIIEDLARLSKPFGTTVEYQDGIGIVKLSTKEGK</sequence>
<organism evidence="3 4">
    <name type="scientific">candidate division WOR-1 bacterium DG_54_3</name>
    <dbReference type="NCBI Taxonomy" id="1703775"/>
    <lineage>
        <taxon>Bacteria</taxon>
        <taxon>Bacillati</taxon>
        <taxon>Saganbacteria</taxon>
    </lineage>
</organism>
<evidence type="ECO:0000256" key="1">
    <source>
        <dbReference type="ARBA" id="ARBA00005662"/>
    </source>
</evidence>
<dbReference type="EMBL" id="LIZX01000086">
    <property type="protein sequence ID" value="KPJ66242.1"/>
    <property type="molecule type" value="Genomic_DNA"/>
</dbReference>
<comment type="caution">
    <text evidence="3">The sequence shown here is derived from an EMBL/GenBank/DDBJ whole genome shotgun (WGS) entry which is preliminary data.</text>
</comment>
<comment type="similarity">
    <text evidence="1">Belongs to the CapA family.</text>
</comment>
<feature type="domain" description="Capsule synthesis protein CapA" evidence="2">
    <location>
        <begin position="5"/>
        <end position="264"/>
    </location>
</feature>
<dbReference type="InterPro" id="IPR029052">
    <property type="entry name" value="Metallo-depent_PP-like"/>
</dbReference>
<protein>
    <recommendedName>
        <fullName evidence="2">Capsule synthesis protein CapA domain-containing protein</fullName>
    </recommendedName>
</protein>
<dbReference type="SMART" id="SM00854">
    <property type="entry name" value="PGA_cap"/>
    <property type="match status" value="1"/>
</dbReference>
<dbReference type="InterPro" id="IPR019079">
    <property type="entry name" value="Capsule_synth_CapA"/>
</dbReference>
<dbReference type="Pfam" id="PF09587">
    <property type="entry name" value="PGA_cap"/>
    <property type="match status" value="1"/>
</dbReference>
<accession>A0A0S7XUT4</accession>
<reference evidence="3 4" key="1">
    <citation type="journal article" date="2015" name="Microbiome">
        <title>Genomic resolution of linkages in carbon, nitrogen, and sulfur cycling among widespread estuary sediment bacteria.</title>
        <authorList>
            <person name="Baker B.J."/>
            <person name="Lazar C.S."/>
            <person name="Teske A.P."/>
            <person name="Dick G.J."/>
        </authorList>
    </citation>
    <scope>NUCLEOTIDE SEQUENCE [LARGE SCALE GENOMIC DNA]</scope>
    <source>
        <strain evidence="3">DG_54_3</strain>
    </source>
</reference>
<name>A0A0S7XUT4_UNCSA</name>
<dbReference type="PATRIC" id="fig|1703775.3.peg.3441"/>
<gene>
    <name evidence="3" type="ORF">AMJ44_08685</name>
</gene>
<evidence type="ECO:0000313" key="3">
    <source>
        <dbReference type="EMBL" id="KPJ66242.1"/>
    </source>
</evidence>